<proteinExistence type="predicted"/>
<dbReference type="PROSITE" id="PS51257">
    <property type="entry name" value="PROKAR_LIPOPROTEIN"/>
    <property type="match status" value="1"/>
</dbReference>
<comment type="caution">
    <text evidence="3">The sequence shown here is derived from an EMBL/GenBank/DDBJ whole genome shotgun (WGS) entry which is preliminary data.</text>
</comment>
<name>A0A2T0PVF4_9ACTN</name>
<dbReference type="Gene3D" id="3.90.76.10">
    <property type="entry name" value="Dipeptide-binding Protein, Domain 1"/>
    <property type="match status" value="1"/>
</dbReference>
<dbReference type="Pfam" id="PF00496">
    <property type="entry name" value="SBP_bac_5"/>
    <property type="match status" value="1"/>
</dbReference>
<reference evidence="3 4" key="1">
    <citation type="submission" date="2018-03" db="EMBL/GenBank/DDBJ databases">
        <title>Genomic Encyclopedia of Archaeal and Bacterial Type Strains, Phase II (KMG-II): from individual species to whole genera.</title>
        <authorList>
            <person name="Goeker M."/>
        </authorList>
    </citation>
    <scope>NUCLEOTIDE SEQUENCE [LARGE SCALE GENOMIC DNA]</scope>
    <source>
        <strain evidence="3 4">DSM 45601</strain>
    </source>
</reference>
<dbReference type="Proteomes" id="UP000237846">
    <property type="component" value="Unassembled WGS sequence"/>
</dbReference>
<dbReference type="Gene3D" id="3.10.105.10">
    <property type="entry name" value="Dipeptide-binding Protein, Domain 3"/>
    <property type="match status" value="1"/>
</dbReference>
<feature type="signal peptide" evidence="1">
    <location>
        <begin position="1"/>
        <end position="23"/>
    </location>
</feature>
<evidence type="ECO:0000313" key="3">
    <source>
        <dbReference type="EMBL" id="PRX95513.1"/>
    </source>
</evidence>
<dbReference type="OrthoDB" id="7888869at2"/>
<feature type="domain" description="Solute-binding protein family 5" evidence="2">
    <location>
        <begin position="119"/>
        <end position="468"/>
    </location>
</feature>
<dbReference type="GO" id="GO:0043190">
    <property type="term" value="C:ATP-binding cassette (ABC) transporter complex"/>
    <property type="evidence" value="ECO:0007669"/>
    <property type="project" value="InterPro"/>
</dbReference>
<protein>
    <submittedName>
        <fullName evidence="3">Peptide/nickel transport system substrate-binding protein</fullName>
    </submittedName>
</protein>
<dbReference type="PANTHER" id="PTHR30290">
    <property type="entry name" value="PERIPLASMIC BINDING COMPONENT OF ABC TRANSPORTER"/>
    <property type="match status" value="1"/>
</dbReference>
<dbReference type="GO" id="GO:1904680">
    <property type="term" value="F:peptide transmembrane transporter activity"/>
    <property type="evidence" value="ECO:0007669"/>
    <property type="project" value="TreeGrafter"/>
</dbReference>
<dbReference type="InterPro" id="IPR000914">
    <property type="entry name" value="SBP_5_dom"/>
</dbReference>
<sequence>MRRYRRWVSFAAPVAALALLASACGGGGGESGEAESQGPDFGDIPIIDIAATPREEIEPGGEFVWALSAYDSQYNLLHPDGNLANVDRIMNAVLPTIWDYDETGAVTPDPDYLVDFEYDESGETPVLTLTLNPEGVWSNGDPITWEDFQSQWEAVMGADDGYQVGSTTGYDRIESIEQGEDEYQVVVTYAEPFGEYQHTFAQLYPREYTSDPERFNEGYLEDIPVTAGPFNFVERDDTSQTITLERNEDFWGDPALLDRLIFRGMATDAMAGAFINEEIDAFEIATDATAYQRVQEEAPHGVIRRAPDNGFRFLQYNGSSEIMSDPLVRQAVSQGINREAIASSTFEGLDWPSVLLNNRLLLSTAEHYQDNGGDLAEYNPEEAGAKLDEAGWTLAEGAEVRTNAEGEELRLRYVYPAGIQTSQNEAELVQAMLAEIGIAVEPEAQDVNVYFTDYIYAANFDIAGFVLISSNPFQSDSEENWVMPPEGSEDWGNNTGFTGTPEIDATFAEALTEADPAARAATINEIDQMLWENGMSLPLFQRPGIFAVDSDVVNYGARGLASIRYQDIGRVAQ</sequence>
<evidence type="ECO:0000259" key="2">
    <source>
        <dbReference type="Pfam" id="PF00496"/>
    </source>
</evidence>
<dbReference type="InterPro" id="IPR039424">
    <property type="entry name" value="SBP_5"/>
</dbReference>
<evidence type="ECO:0000313" key="4">
    <source>
        <dbReference type="Proteomes" id="UP000237846"/>
    </source>
</evidence>
<dbReference type="EMBL" id="PVZC01000009">
    <property type="protein sequence ID" value="PRX95513.1"/>
    <property type="molecule type" value="Genomic_DNA"/>
</dbReference>
<dbReference type="GO" id="GO:0015833">
    <property type="term" value="P:peptide transport"/>
    <property type="evidence" value="ECO:0007669"/>
    <property type="project" value="TreeGrafter"/>
</dbReference>
<accession>A0A2T0PVF4</accession>
<organism evidence="3 4">
    <name type="scientific">Allonocardiopsis opalescens</name>
    <dbReference type="NCBI Taxonomy" id="1144618"/>
    <lineage>
        <taxon>Bacteria</taxon>
        <taxon>Bacillati</taxon>
        <taxon>Actinomycetota</taxon>
        <taxon>Actinomycetes</taxon>
        <taxon>Streptosporangiales</taxon>
        <taxon>Allonocardiopsis</taxon>
    </lineage>
</organism>
<feature type="chain" id="PRO_5015413002" evidence="1">
    <location>
        <begin position="24"/>
        <end position="573"/>
    </location>
</feature>
<dbReference type="AlphaFoldDB" id="A0A2T0PVF4"/>
<keyword evidence="4" id="KW-1185">Reference proteome</keyword>
<dbReference type="CDD" id="cd08501">
    <property type="entry name" value="PBP2_Lpqw"/>
    <property type="match status" value="1"/>
</dbReference>
<dbReference type="RefSeq" id="WP_106251635.1">
    <property type="nucleotide sequence ID" value="NZ_PVZC01000009.1"/>
</dbReference>
<keyword evidence="1" id="KW-0732">Signal</keyword>
<dbReference type="PANTHER" id="PTHR30290:SF65">
    <property type="entry name" value="MONOACYL PHOSPHATIDYLINOSITOL TETRAMANNOSIDE-BINDING PROTEIN LPQW-RELATED"/>
    <property type="match status" value="1"/>
</dbReference>
<dbReference type="InterPro" id="IPR030678">
    <property type="entry name" value="Peptide/Ni-bd"/>
</dbReference>
<dbReference type="SUPFAM" id="SSF53850">
    <property type="entry name" value="Periplasmic binding protein-like II"/>
    <property type="match status" value="1"/>
</dbReference>
<dbReference type="PIRSF" id="PIRSF002741">
    <property type="entry name" value="MppA"/>
    <property type="match status" value="1"/>
</dbReference>
<evidence type="ECO:0000256" key="1">
    <source>
        <dbReference type="SAM" id="SignalP"/>
    </source>
</evidence>
<dbReference type="Gene3D" id="3.40.190.10">
    <property type="entry name" value="Periplasmic binding protein-like II"/>
    <property type="match status" value="1"/>
</dbReference>
<gene>
    <name evidence="3" type="ORF">CLV72_109122</name>
</gene>
<dbReference type="GO" id="GO:0042597">
    <property type="term" value="C:periplasmic space"/>
    <property type="evidence" value="ECO:0007669"/>
    <property type="project" value="UniProtKB-ARBA"/>
</dbReference>